<protein>
    <recommendedName>
        <fullName evidence="4">Stage II sporulation protein M</fullName>
    </recommendedName>
</protein>
<evidence type="ECO:0000313" key="2">
    <source>
        <dbReference type="EMBL" id="HIY22402.1"/>
    </source>
</evidence>
<feature type="transmembrane region" description="Helical" evidence="1">
    <location>
        <begin position="174"/>
        <end position="196"/>
    </location>
</feature>
<dbReference type="InterPro" id="IPR002798">
    <property type="entry name" value="SpoIIM-like"/>
</dbReference>
<dbReference type="Pfam" id="PF01944">
    <property type="entry name" value="SpoIIM"/>
    <property type="match status" value="1"/>
</dbReference>
<feature type="transmembrane region" description="Helical" evidence="1">
    <location>
        <begin position="108"/>
        <end position="133"/>
    </location>
</feature>
<proteinExistence type="predicted"/>
<accession>A0A9D1YAL7</accession>
<feature type="transmembrane region" description="Helical" evidence="1">
    <location>
        <begin position="20"/>
        <end position="39"/>
    </location>
</feature>
<keyword evidence="1" id="KW-0812">Transmembrane</keyword>
<evidence type="ECO:0000256" key="1">
    <source>
        <dbReference type="SAM" id="Phobius"/>
    </source>
</evidence>
<organism evidence="2 3">
    <name type="scientific">Candidatus Flavonifractor merdigallinarum</name>
    <dbReference type="NCBI Taxonomy" id="2838589"/>
    <lineage>
        <taxon>Bacteria</taxon>
        <taxon>Bacillati</taxon>
        <taxon>Bacillota</taxon>
        <taxon>Clostridia</taxon>
        <taxon>Eubacteriales</taxon>
        <taxon>Oscillospiraceae</taxon>
        <taxon>Flavonifractor</taxon>
    </lineage>
</organism>
<feature type="transmembrane region" description="Helical" evidence="1">
    <location>
        <begin position="139"/>
        <end position="162"/>
    </location>
</feature>
<name>A0A9D1YAL7_9FIRM</name>
<reference evidence="2" key="2">
    <citation type="submission" date="2021-04" db="EMBL/GenBank/DDBJ databases">
        <authorList>
            <person name="Gilroy R."/>
        </authorList>
    </citation>
    <scope>NUCLEOTIDE SEQUENCE</scope>
    <source>
        <strain evidence="2">ChiBcec16_6824</strain>
    </source>
</reference>
<evidence type="ECO:0008006" key="4">
    <source>
        <dbReference type="Google" id="ProtNLM"/>
    </source>
</evidence>
<sequence length="210" mass="21983">MRETGGKLWREAEGDMRLPLVVLTGCFLAGGLAGLLFSGRSGSAENAVLAELLRTFLENAAEQPPQAPPVPVLLWESVRWHMLVFVLGFTSLGLLFLPAVFAVRGFLLAFAIGAFVHLFGGAGAVLAMAVFGVTGAVSLPALFVLGVQGMGASRALASRFLGESRRTLPYGRTYFLRCAVCAGALCVCMLLEATAVPKLISGAAGMLVLP</sequence>
<dbReference type="EMBL" id="DXDX01000198">
    <property type="protein sequence ID" value="HIY22402.1"/>
    <property type="molecule type" value="Genomic_DNA"/>
</dbReference>
<gene>
    <name evidence="2" type="ORF">H9841_10955</name>
</gene>
<comment type="caution">
    <text evidence="2">The sequence shown here is derived from an EMBL/GenBank/DDBJ whole genome shotgun (WGS) entry which is preliminary data.</text>
</comment>
<dbReference type="AlphaFoldDB" id="A0A9D1YAL7"/>
<feature type="transmembrane region" description="Helical" evidence="1">
    <location>
        <begin position="80"/>
        <end position="101"/>
    </location>
</feature>
<dbReference type="Proteomes" id="UP000823868">
    <property type="component" value="Unassembled WGS sequence"/>
</dbReference>
<reference evidence="2" key="1">
    <citation type="journal article" date="2021" name="PeerJ">
        <title>Extensive microbial diversity within the chicken gut microbiome revealed by metagenomics and culture.</title>
        <authorList>
            <person name="Gilroy R."/>
            <person name="Ravi A."/>
            <person name="Getino M."/>
            <person name="Pursley I."/>
            <person name="Horton D.L."/>
            <person name="Alikhan N.F."/>
            <person name="Baker D."/>
            <person name="Gharbi K."/>
            <person name="Hall N."/>
            <person name="Watson M."/>
            <person name="Adriaenssens E.M."/>
            <person name="Foster-Nyarko E."/>
            <person name="Jarju S."/>
            <person name="Secka A."/>
            <person name="Antonio M."/>
            <person name="Oren A."/>
            <person name="Chaudhuri R.R."/>
            <person name="La Ragione R."/>
            <person name="Hildebrand F."/>
            <person name="Pallen M.J."/>
        </authorList>
    </citation>
    <scope>NUCLEOTIDE SEQUENCE</scope>
    <source>
        <strain evidence="2">ChiBcec16_6824</strain>
    </source>
</reference>
<evidence type="ECO:0000313" key="3">
    <source>
        <dbReference type="Proteomes" id="UP000823868"/>
    </source>
</evidence>
<keyword evidence="1" id="KW-1133">Transmembrane helix</keyword>
<keyword evidence="1" id="KW-0472">Membrane</keyword>